<dbReference type="InterPro" id="IPR000639">
    <property type="entry name" value="Epox_hydrolase-like"/>
</dbReference>
<dbReference type="EMBL" id="JAGIOP010000002">
    <property type="protein sequence ID" value="MBP2453148.1"/>
    <property type="molecule type" value="Genomic_DNA"/>
</dbReference>
<organism evidence="2 3">
    <name type="scientific">Mycolicibacterium lutetiense</name>
    <dbReference type="NCBI Taxonomy" id="1641992"/>
    <lineage>
        <taxon>Bacteria</taxon>
        <taxon>Bacillati</taxon>
        <taxon>Actinomycetota</taxon>
        <taxon>Actinomycetes</taxon>
        <taxon>Mycobacteriales</taxon>
        <taxon>Mycobacteriaceae</taxon>
        <taxon>Mycolicibacterium</taxon>
    </lineage>
</organism>
<dbReference type="PRINTS" id="PR00111">
    <property type="entry name" value="ABHYDROLASE"/>
</dbReference>
<sequence>MPEPTVEPTRQIVQLPSGPVSYLTWSADSPDHTMVLLHGGGVDSASLSWGGIGPRLAAAGYRVVAPDHPGYGHSPPAPVPATQERLVAYVGEFVDAVGLESYAIGGLSLGGGMTIGHVLARPDRVTGAMLLSSYGLMRRLSDGPLSGARQLLTWATLRTGLLGAVTRWVGTNREVMTKSMQSLIRNQTELTDELMDEIMVAAQQRDGFRAFEQWQRDQVLWNRQRTDYTPRLASFPRPALIVHGDRDTGVPVVHARVAADLIPGARLKVVAGAGHWVQRDQPDVVFDAIRGFLRDINPAA</sequence>
<reference evidence="2 3" key="1">
    <citation type="submission" date="2021-03" db="EMBL/GenBank/DDBJ databases">
        <title>Sequencing the genomes of 1000 actinobacteria strains.</title>
        <authorList>
            <person name="Klenk H.-P."/>
        </authorList>
    </citation>
    <scope>NUCLEOTIDE SEQUENCE [LARGE SCALE GENOMIC DNA]</scope>
    <source>
        <strain evidence="2 3">DSM 46713</strain>
    </source>
</reference>
<dbReference type="SUPFAM" id="SSF53474">
    <property type="entry name" value="alpha/beta-Hydrolases"/>
    <property type="match status" value="1"/>
</dbReference>
<dbReference type="InterPro" id="IPR000073">
    <property type="entry name" value="AB_hydrolase_1"/>
</dbReference>
<dbReference type="PRINTS" id="PR00412">
    <property type="entry name" value="EPOXHYDRLASE"/>
</dbReference>
<accession>A0ABS4ZUF8</accession>
<dbReference type="RefSeq" id="WP_307870025.1">
    <property type="nucleotide sequence ID" value="NZ_JAGIOP010000002.1"/>
</dbReference>
<keyword evidence="3" id="KW-1185">Reference proteome</keyword>
<comment type="caution">
    <text evidence="2">The sequence shown here is derived from an EMBL/GenBank/DDBJ whole genome shotgun (WGS) entry which is preliminary data.</text>
</comment>
<gene>
    <name evidence="2" type="ORF">JOF57_003061</name>
</gene>
<evidence type="ECO:0000313" key="3">
    <source>
        <dbReference type="Proteomes" id="UP000694460"/>
    </source>
</evidence>
<name>A0ABS4ZUF8_9MYCO</name>
<feature type="domain" description="AB hydrolase-1" evidence="1">
    <location>
        <begin position="34"/>
        <end position="278"/>
    </location>
</feature>
<protein>
    <submittedName>
        <fullName evidence="2">Pimeloyl-ACP methyl ester carboxylesterase</fullName>
    </submittedName>
</protein>
<proteinExistence type="predicted"/>
<dbReference type="Gene3D" id="3.40.50.1820">
    <property type="entry name" value="alpha/beta hydrolase"/>
    <property type="match status" value="1"/>
</dbReference>
<dbReference type="Pfam" id="PF00561">
    <property type="entry name" value="Abhydrolase_1"/>
    <property type="match status" value="1"/>
</dbReference>
<dbReference type="InterPro" id="IPR050228">
    <property type="entry name" value="Carboxylesterase_BioH"/>
</dbReference>
<dbReference type="PANTHER" id="PTHR43194">
    <property type="entry name" value="HYDROLASE ALPHA/BETA FOLD FAMILY"/>
    <property type="match status" value="1"/>
</dbReference>
<evidence type="ECO:0000259" key="1">
    <source>
        <dbReference type="Pfam" id="PF00561"/>
    </source>
</evidence>
<dbReference type="Proteomes" id="UP000694460">
    <property type="component" value="Unassembled WGS sequence"/>
</dbReference>
<dbReference type="InterPro" id="IPR029058">
    <property type="entry name" value="AB_hydrolase_fold"/>
</dbReference>
<evidence type="ECO:0000313" key="2">
    <source>
        <dbReference type="EMBL" id="MBP2453148.1"/>
    </source>
</evidence>
<dbReference type="PANTHER" id="PTHR43194:SF2">
    <property type="entry name" value="PEROXISOMAL MEMBRANE PROTEIN LPX1"/>
    <property type="match status" value="1"/>
</dbReference>